<comment type="caution">
    <text evidence="1">The sequence shown here is derived from an EMBL/GenBank/DDBJ whole genome shotgun (WGS) entry which is preliminary data.</text>
</comment>
<sequence>MTRPRAKPGVRRVTVELPVDLAAWLADFAELSHRTVDDVVRQLIETEKGRMDVELGGGVSESVGQ</sequence>
<name>A0ABT0UN09_9ACTN</name>
<evidence type="ECO:0008006" key="3">
    <source>
        <dbReference type="Google" id="ProtNLM"/>
    </source>
</evidence>
<dbReference type="EMBL" id="JAMQAW010000009">
    <property type="protein sequence ID" value="MCM2389005.1"/>
    <property type="molecule type" value="Genomic_DNA"/>
</dbReference>
<accession>A0ABT0UN09</accession>
<dbReference type="Proteomes" id="UP001431429">
    <property type="component" value="Unassembled WGS sequence"/>
</dbReference>
<organism evidence="1 2">
    <name type="scientific">Streptomyces albipurpureus</name>
    <dbReference type="NCBI Taxonomy" id="2897419"/>
    <lineage>
        <taxon>Bacteria</taxon>
        <taxon>Bacillati</taxon>
        <taxon>Actinomycetota</taxon>
        <taxon>Actinomycetes</taxon>
        <taxon>Kitasatosporales</taxon>
        <taxon>Streptomycetaceae</taxon>
        <taxon>Streptomyces</taxon>
    </lineage>
</organism>
<reference evidence="1" key="1">
    <citation type="submission" date="2022-06" db="EMBL/GenBank/DDBJ databases">
        <title>Genome public.</title>
        <authorList>
            <person name="Sun Q."/>
        </authorList>
    </citation>
    <scope>NUCLEOTIDE SEQUENCE</scope>
    <source>
        <strain evidence="1">CWNU-1</strain>
    </source>
</reference>
<proteinExistence type="predicted"/>
<evidence type="ECO:0000313" key="2">
    <source>
        <dbReference type="Proteomes" id="UP001431429"/>
    </source>
</evidence>
<dbReference type="RefSeq" id="WP_250919341.1">
    <property type="nucleotide sequence ID" value="NZ_JAMQAW010000009.1"/>
</dbReference>
<evidence type="ECO:0000313" key="1">
    <source>
        <dbReference type="EMBL" id="MCM2389005.1"/>
    </source>
</evidence>
<gene>
    <name evidence="1" type="ORF">NBG84_11995</name>
</gene>
<keyword evidence="2" id="KW-1185">Reference proteome</keyword>
<protein>
    <recommendedName>
        <fullName evidence="3">CopG family transcriptional regulator</fullName>
    </recommendedName>
</protein>